<reference evidence="2" key="1">
    <citation type="submission" date="2011-11" db="EMBL/GenBank/DDBJ databases">
        <title>The Genome Sequence of Fusarium oxysporum II5.</title>
        <authorList>
            <consortium name="The Broad Institute Genome Sequencing Platform"/>
            <person name="Ma L.-J."/>
            <person name="Gale L.R."/>
            <person name="Schwartz D.C."/>
            <person name="Zhou S."/>
            <person name="Corby-Kistler H."/>
            <person name="Young S.K."/>
            <person name="Zeng Q."/>
            <person name="Gargeya S."/>
            <person name="Fitzgerald M."/>
            <person name="Haas B."/>
            <person name="Abouelleil A."/>
            <person name="Alvarado L."/>
            <person name="Arachchi H.M."/>
            <person name="Berlin A."/>
            <person name="Brown A."/>
            <person name="Chapman S.B."/>
            <person name="Chen Z."/>
            <person name="Dunbar C."/>
            <person name="Freedman E."/>
            <person name="Gearin G."/>
            <person name="Goldberg J."/>
            <person name="Griggs A."/>
            <person name="Gujja S."/>
            <person name="Heiman D."/>
            <person name="Howarth C."/>
            <person name="Larson L."/>
            <person name="Lui A."/>
            <person name="MacDonald P.J.P."/>
            <person name="Montmayeur A."/>
            <person name="Murphy C."/>
            <person name="Neiman D."/>
            <person name="Pearson M."/>
            <person name="Priest M."/>
            <person name="Roberts A."/>
            <person name="Saif S."/>
            <person name="Shea T."/>
            <person name="Shenoy N."/>
            <person name="Sisk P."/>
            <person name="Stolte C."/>
            <person name="Sykes S."/>
            <person name="Wortman J."/>
            <person name="Nusbaum C."/>
            <person name="Birren B."/>
        </authorList>
    </citation>
    <scope>NUCLEOTIDE SEQUENCE [LARGE SCALE GENOMIC DNA]</scope>
    <source>
        <strain evidence="2">54006</strain>
    </source>
</reference>
<sequence>MALPGFVIAVNFFMYIRAGNMIYQKRRELDDFSTTDRHLTYGGDNIGIIKTTEVSVPSEAMTPNAIHLQPMSRQATDPSDPNSNGNHLVHISAHSNSRDIADKGVPIERQQTRVSVAVP</sequence>
<feature type="compositionally biased region" description="Basic and acidic residues" evidence="1">
    <location>
        <begin position="96"/>
        <end position="106"/>
    </location>
</feature>
<gene>
    <name evidence="2" type="ORF">FOIG_16414</name>
</gene>
<organism evidence="2">
    <name type="scientific">Fusarium odoratissimum (strain NRRL 54006)</name>
    <dbReference type="NCBI Taxonomy" id="1089451"/>
    <lineage>
        <taxon>Eukaryota</taxon>
        <taxon>Fungi</taxon>
        <taxon>Dikarya</taxon>
        <taxon>Ascomycota</taxon>
        <taxon>Pezizomycotina</taxon>
        <taxon>Sordariomycetes</taxon>
        <taxon>Hypocreomycetidae</taxon>
        <taxon>Hypocreales</taxon>
        <taxon>Nectriaceae</taxon>
        <taxon>Fusarium</taxon>
        <taxon>Fusarium oxysporum species complex</taxon>
        <taxon>Fusarium oxysporum f. sp. cubense (strain race 4)</taxon>
    </lineage>
</organism>
<evidence type="ECO:0000256" key="1">
    <source>
        <dbReference type="SAM" id="MobiDB-lite"/>
    </source>
</evidence>
<dbReference type="AlphaFoldDB" id="X0IND1"/>
<dbReference type="Proteomes" id="UP000030685">
    <property type="component" value="Unassembled WGS sequence"/>
</dbReference>
<dbReference type="GeneID" id="42041589"/>
<evidence type="ECO:0000313" key="2">
    <source>
        <dbReference type="EMBL" id="EXL90342.1"/>
    </source>
</evidence>
<dbReference type="RefSeq" id="XP_031052432.1">
    <property type="nucleotide sequence ID" value="XM_031217855.1"/>
</dbReference>
<reference evidence="2" key="2">
    <citation type="submission" date="2014-03" db="EMBL/GenBank/DDBJ databases">
        <title>The Genome Annotation of Fusarium oxysporum II5.</title>
        <authorList>
            <consortium name="The Broad Institute Genomics Platform"/>
            <person name="Ma L.-J."/>
            <person name="Corby-Kistler H."/>
            <person name="Broz K."/>
            <person name="Gale L.R."/>
            <person name="Jonkers W."/>
            <person name="O'Donnell K."/>
            <person name="Ploetz R."/>
            <person name="Steinberg C."/>
            <person name="Schwartz D.C."/>
            <person name="VanEtten H."/>
            <person name="Zhou S."/>
            <person name="Young S.K."/>
            <person name="Zeng Q."/>
            <person name="Gargeya S."/>
            <person name="Fitzgerald M."/>
            <person name="Abouelleil A."/>
            <person name="Alvarado L."/>
            <person name="Chapman S.B."/>
            <person name="Gainer-Dewar J."/>
            <person name="Goldberg J."/>
            <person name="Griggs A."/>
            <person name="Gujja S."/>
            <person name="Hansen M."/>
            <person name="Howarth C."/>
            <person name="Imamovic A."/>
            <person name="Ireland A."/>
            <person name="Larimer J."/>
            <person name="McCowan C."/>
            <person name="Murphy C."/>
            <person name="Pearson M."/>
            <person name="Poon T.W."/>
            <person name="Priest M."/>
            <person name="Roberts A."/>
            <person name="Saif S."/>
            <person name="Shea T."/>
            <person name="Sykes S."/>
            <person name="Wortman J."/>
            <person name="Nusbaum C."/>
            <person name="Birren B."/>
        </authorList>
    </citation>
    <scope>NUCLEOTIDE SEQUENCE</scope>
    <source>
        <strain evidence="2">54006</strain>
    </source>
</reference>
<dbReference type="VEuPathDB" id="FungiDB:FOIG_16414"/>
<dbReference type="HOGENOM" id="CLU_2061547_0_0_1"/>
<name>X0IND1_FUSO5</name>
<feature type="region of interest" description="Disordered" evidence="1">
    <location>
        <begin position="69"/>
        <end position="119"/>
    </location>
</feature>
<feature type="compositionally biased region" description="Polar residues" evidence="1">
    <location>
        <begin position="71"/>
        <end position="86"/>
    </location>
</feature>
<dbReference type="EMBL" id="KK036146">
    <property type="protein sequence ID" value="EXL90342.1"/>
    <property type="molecule type" value="Genomic_DNA"/>
</dbReference>
<protein>
    <submittedName>
        <fullName evidence="2">Uncharacterized protein</fullName>
    </submittedName>
</protein>
<proteinExistence type="predicted"/>
<accession>X0IND1</accession>